<proteinExistence type="predicted"/>
<dbReference type="VEuPathDB" id="CryptoDB:Vbra_20617"/>
<evidence type="ECO:0000313" key="3">
    <source>
        <dbReference type="Proteomes" id="UP000041254"/>
    </source>
</evidence>
<feature type="region of interest" description="Disordered" evidence="1">
    <location>
        <begin position="1"/>
        <end position="37"/>
    </location>
</feature>
<sequence>MFSLHEEVILQDTPAQEIKKRDERMSHPSSPRVQTHKETADQLIEAERQIRQQQERLTHADLERRLAAVERQQAAWRDEQQTATIRQLQDSNAAMGSKIDALKAQLVEGDTALAESEKHVGTARADVEALKVVLAQLVSGMESAAVRRRTVRH</sequence>
<name>A0A0G4ENC6_VITBC</name>
<dbReference type="InParanoid" id="A0A0G4ENC6"/>
<dbReference type="EMBL" id="CDMY01000278">
    <property type="protein sequence ID" value="CEL99337.1"/>
    <property type="molecule type" value="Genomic_DNA"/>
</dbReference>
<evidence type="ECO:0000313" key="2">
    <source>
        <dbReference type="EMBL" id="CEL99337.1"/>
    </source>
</evidence>
<organism evidence="2 3">
    <name type="scientific">Vitrella brassicaformis (strain CCMP3155)</name>
    <dbReference type="NCBI Taxonomy" id="1169540"/>
    <lineage>
        <taxon>Eukaryota</taxon>
        <taxon>Sar</taxon>
        <taxon>Alveolata</taxon>
        <taxon>Colpodellida</taxon>
        <taxon>Vitrellaceae</taxon>
        <taxon>Vitrella</taxon>
    </lineage>
</organism>
<dbReference type="PhylomeDB" id="A0A0G4ENC6"/>
<dbReference type="AlphaFoldDB" id="A0A0G4ENC6"/>
<evidence type="ECO:0000256" key="1">
    <source>
        <dbReference type="SAM" id="MobiDB-lite"/>
    </source>
</evidence>
<keyword evidence="3" id="KW-1185">Reference proteome</keyword>
<reference evidence="2 3" key="1">
    <citation type="submission" date="2014-11" db="EMBL/GenBank/DDBJ databases">
        <authorList>
            <person name="Zhu J."/>
            <person name="Qi W."/>
            <person name="Song R."/>
        </authorList>
    </citation>
    <scope>NUCLEOTIDE SEQUENCE [LARGE SCALE GENOMIC DNA]</scope>
</reference>
<feature type="compositionally biased region" description="Basic and acidic residues" evidence="1">
    <location>
        <begin position="17"/>
        <end position="26"/>
    </location>
</feature>
<protein>
    <submittedName>
        <fullName evidence="2">Uncharacterized protein</fullName>
    </submittedName>
</protein>
<gene>
    <name evidence="2" type="ORF">Vbra_20617</name>
</gene>
<dbReference type="Proteomes" id="UP000041254">
    <property type="component" value="Unassembled WGS sequence"/>
</dbReference>
<accession>A0A0G4ENC6</accession>